<proteinExistence type="predicted"/>
<reference evidence="2" key="1">
    <citation type="submission" date="2023-03" db="EMBL/GenBank/DDBJ databases">
        <title>Massive genome expansion in bonnet fungi (Mycena s.s.) driven by repeated elements and novel gene families across ecological guilds.</title>
        <authorList>
            <consortium name="Lawrence Berkeley National Laboratory"/>
            <person name="Harder C.B."/>
            <person name="Miyauchi S."/>
            <person name="Viragh M."/>
            <person name="Kuo A."/>
            <person name="Thoen E."/>
            <person name="Andreopoulos B."/>
            <person name="Lu D."/>
            <person name="Skrede I."/>
            <person name="Drula E."/>
            <person name="Henrissat B."/>
            <person name="Morin E."/>
            <person name="Kohler A."/>
            <person name="Barry K."/>
            <person name="LaButti K."/>
            <person name="Morin E."/>
            <person name="Salamov A."/>
            <person name="Lipzen A."/>
            <person name="Mereny Z."/>
            <person name="Hegedus B."/>
            <person name="Baldrian P."/>
            <person name="Stursova M."/>
            <person name="Weitz H."/>
            <person name="Taylor A."/>
            <person name="Grigoriev I.V."/>
            <person name="Nagy L.G."/>
            <person name="Martin F."/>
            <person name="Kauserud H."/>
        </authorList>
    </citation>
    <scope>NUCLEOTIDE SEQUENCE</scope>
    <source>
        <strain evidence="2">CBHHK182m</strain>
    </source>
</reference>
<accession>A0AAD7NAN2</accession>
<evidence type="ECO:0000313" key="3">
    <source>
        <dbReference type="Proteomes" id="UP001215598"/>
    </source>
</evidence>
<sequence length="363" mass="39816">MTPRPESQKAKPVTEPATVDFLDPPGTVVTSIDTETGIHFVTCDLCQTQIWLTISANRFKILMHRNSNKCKAAAKKNIPVSSAVRPPQVQETTSPTSYSINQPSSSSTTLDGTVTPRPSYYRTHVRTESMGNITDGLAALLNASPVLELEVKEQPTVKPCPGVSIPWTPGSHWMTYPYLQHGVSTVGWEPIAFGTDNTIQFRADTCRQTILDTSNAPCIACQVLPSSSKFRQFVDRAVESVPHTPWQYLSAEQQLKLMKQMAKTCNDLRTQVSVVCLQSWLNVEQAPVQSGLLLNVQLQAIGRPRLLYALQKSHGLASLSTIDVHQPALGAYTQTDIPNGHSHGLSISPQLNTAFPHGLRIQL</sequence>
<organism evidence="2 3">
    <name type="scientific">Mycena metata</name>
    <dbReference type="NCBI Taxonomy" id="1033252"/>
    <lineage>
        <taxon>Eukaryota</taxon>
        <taxon>Fungi</taxon>
        <taxon>Dikarya</taxon>
        <taxon>Basidiomycota</taxon>
        <taxon>Agaricomycotina</taxon>
        <taxon>Agaricomycetes</taxon>
        <taxon>Agaricomycetidae</taxon>
        <taxon>Agaricales</taxon>
        <taxon>Marasmiineae</taxon>
        <taxon>Mycenaceae</taxon>
        <taxon>Mycena</taxon>
    </lineage>
</organism>
<feature type="compositionally biased region" description="Polar residues" evidence="1">
    <location>
        <begin position="89"/>
        <end position="112"/>
    </location>
</feature>
<protein>
    <submittedName>
        <fullName evidence="2">Uncharacterized protein</fullName>
    </submittedName>
</protein>
<dbReference type="AlphaFoldDB" id="A0AAD7NAN2"/>
<evidence type="ECO:0000256" key="1">
    <source>
        <dbReference type="SAM" id="MobiDB-lite"/>
    </source>
</evidence>
<dbReference type="EMBL" id="JARKIB010000059">
    <property type="protein sequence ID" value="KAJ7752335.1"/>
    <property type="molecule type" value="Genomic_DNA"/>
</dbReference>
<feature type="region of interest" description="Disordered" evidence="1">
    <location>
        <begin position="81"/>
        <end position="117"/>
    </location>
</feature>
<comment type="caution">
    <text evidence="2">The sequence shown here is derived from an EMBL/GenBank/DDBJ whole genome shotgun (WGS) entry which is preliminary data.</text>
</comment>
<evidence type="ECO:0000313" key="2">
    <source>
        <dbReference type="EMBL" id="KAJ7752335.1"/>
    </source>
</evidence>
<keyword evidence="3" id="KW-1185">Reference proteome</keyword>
<dbReference type="Proteomes" id="UP001215598">
    <property type="component" value="Unassembled WGS sequence"/>
</dbReference>
<gene>
    <name evidence="2" type="ORF">B0H16DRAFT_1459931</name>
</gene>
<name>A0AAD7NAN2_9AGAR</name>